<dbReference type="AlphaFoldDB" id="A0A9D7E064"/>
<dbReference type="PANTHER" id="PTHR36173:SF2">
    <property type="entry name" value="RIBONUCLEASE VAPC16"/>
    <property type="match status" value="1"/>
</dbReference>
<gene>
    <name evidence="2" type="ORF">IPH26_14710</name>
</gene>
<dbReference type="InterPro" id="IPR029060">
    <property type="entry name" value="PIN-like_dom_sf"/>
</dbReference>
<sequence>MRLLLDTQVALWWLTGNKRLTKPIRAVIAESDCYLSVASVWEVAIKHRLGKLPVAPQVFRDEMAAAGATMLPIADMHAIATSGLEISHGDPFDRLLLATARIEHLILLTADAALLVQGGPDVMKAD</sequence>
<evidence type="ECO:0000313" key="2">
    <source>
        <dbReference type="EMBL" id="MBK6974130.1"/>
    </source>
</evidence>
<dbReference type="EMBL" id="JADJEV010000004">
    <property type="protein sequence ID" value="MBK6974130.1"/>
    <property type="molecule type" value="Genomic_DNA"/>
</dbReference>
<dbReference type="SUPFAM" id="SSF88723">
    <property type="entry name" value="PIN domain-like"/>
    <property type="match status" value="1"/>
</dbReference>
<dbReference type="CDD" id="cd09872">
    <property type="entry name" value="PIN_Sll0205-like"/>
    <property type="match status" value="1"/>
</dbReference>
<dbReference type="InterPro" id="IPR041705">
    <property type="entry name" value="PIN_Sll0205"/>
</dbReference>
<dbReference type="InterPro" id="IPR002716">
    <property type="entry name" value="PIN_dom"/>
</dbReference>
<proteinExistence type="predicted"/>
<protein>
    <submittedName>
        <fullName evidence="2">Type II toxin-antitoxin system VapC family toxin</fullName>
    </submittedName>
</protein>
<dbReference type="PANTHER" id="PTHR36173">
    <property type="entry name" value="RIBONUCLEASE VAPC16-RELATED"/>
    <property type="match status" value="1"/>
</dbReference>
<comment type="caution">
    <text evidence="2">The sequence shown here is derived from an EMBL/GenBank/DDBJ whole genome shotgun (WGS) entry which is preliminary data.</text>
</comment>
<name>A0A9D7E064_9PROT</name>
<evidence type="ECO:0000259" key="1">
    <source>
        <dbReference type="Pfam" id="PF01850"/>
    </source>
</evidence>
<dbReference type="InterPro" id="IPR052919">
    <property type="entry name" value="TA_system_RNase"/>
</dbReference>
<organism evidence="2 3">
    <name type="scientific">Candidatus Methylophosphatis roskildensis</name>
    <dbReference type="NCBI Taxonomy" id="2899263"/>
    <lineage>
        <taxon>Bacteria</taxon>
        <taxon>Pseudomonadati</taxon>
        <taxon>Pseudomonadota</taxon>
        <taxon>Betaproteobacteria</taxon>
        <taxon>Nitrosomonadales</taxon>
        <taxon>Sterolibacteriaceae</taxon>
        <taxon>Candidatus Methylophosphatis</taxon>
    </lineage>
</organism>
<reference evidence="2" key="1">
    <citation type="submission" date="2020-10" db="EMBL/GenBank/DDBJ databases">
        <title>Connecting structure to function with the recovery of over 1000 high-quality activated sludge metagenome-assembled genomes encoding full-length rRNA genes using long-read sequencing.</title>
        <authorList>
            <person name="Singleton C.M."/>
            <person name="Petriglieri F."/>
            <person name="Kristensen J.M."/>
            <person name="Kirkegaard R.H."/>
            <person name="Michaelsen T.Y."/>
            <person name="Andersen M.H."/>
            <person name="Karst S.M."/>
            <person name="Dueholm M.S."/>
            <person name="Nielsen P.H."/>
            <person name="Albertsen M."/>
        </authorList>
    </citation>
    <scope>NUCLEOTIDE SEQUENCE</scope>
    <source>
        <strain evidence="2">Bjer_18-Q3-R1-45_BAT3C.347</strain>
    </source>
</reference>
<accession>A0A9D7E064</accession>
<dbReference type="Proteomes" id="UP000807785">
    <property type="component" value="Unassembled WGS sequence"/>
</dbReference>
<feature type="domain" description="PIN" evidence="1">
    <location>
        <begin position="4"/>
        <end position="113"/>
    </location>
</feature>
<dbReference type="Gene3D" id="3.40.50.1010">
    <property type="entry name" value="5'-nuclease"/>
    <property type="match status" value="1"/>
</dbReference>
<evidence type="ECO:0000313" key="3">
    <source>
        <dbReference type="Proteomes" id="UP000807785"/>
    </source>
</evidence>
<dbReference type="Pfam" id="PF01850">
    <property type="entry name" value="PIN"/>
    <property type="match status" value="1"/>
</dbReference>